<evidence type="ECO:0000256" key="2">
    <source>
        <dbReference type="ARBA" id="ARBA00023121"/>
    </source>
</evidence>
<name>A0A0R3TIF4_RODNA</name>
<dbReference type="Gene3D" id="2.40.128.20">
    <property type="match status" value="1"/>
</dbReference>
<dbReference type="Proteomes" id="UP000278807">
    <property type="component" value="Unassembled WGS sequence"/>
</dbReference>
<sequence length="133" mass="14997">MEAFLGTWKIEKSEGFDAIMERLGVNLLKRKAGNAMKPKWIVTDLGDGRYQMKSESVVKTTEFTFRVGEEFQETTPDGREVKSLITFDGPTMRQVQIGDGKTTQIDRSISGDKLTTVVKVDELVSTRVYIKQS</sequence>
<accession>A0A0R3TIF4</accession>
<dbReference type="PRINTS" id="PR00178">
    <property type="entry name" value="FATTYACIDBP"/>
</dbReference>
<dbReference type="AlphaFoldDB" id="A0A0R3TIF4"/>
<dbReference type="SUPFAM" id="SSF50814">
    <property type="entry name" value="Lipocalins"/>
    <property type="match status" value="1"/>
</dbReference>
<dbReference type="STRING" id="102285.A0A0R3TIF4"/>
<gene>
    <name evidence="5" type="ORF">HNAJ_LOCUS6841</name>
</gene>
<reference evidence="7" key="1">
    <citation type="submission" date="2017-02" db="UniProtKB">
        <authorList>
            <consortium name="WormBaseParasite"/>
        </authorList>
    </citation>
    <scope>IDENTIFICATION</scope>
</reference>
<reference evidence="5 6" key="2">
    <citation type="submission" date="2018-11" db="EMBL/GenBank/DDBJ databases">
        <authorList>
            <consortium name="Pathogen Informatics"/>
        </authorList>
    </citation>
    <scope>NUCLEOTIDE SEQUENCE [LARGE SCALE GENOMIC DNA]</scope>
</reference>
<dbReference type="OrthoDB" id="412780at2759"/>
<keyword evidence="6" id="KW-1185">Reference proteome</keyword>
<organism evidence="7">
    <name type="scientific">Rodentolepis nana</name>
    <name type="common">Dwarf tapeworm</name>
    <name type="synonym">Hymenolepis nana</name>
    <dbReference type="NCBI Taxonomy" id="102285"/>
    <lineage>
        <taxon>Eukaryota</taxon>
        <taxon>Metazoa</taxon>
        <taxon>Spiralia</taxon>
        <taxon>Lophotrochozoa</taxon>
        <taxon>Platyhelminthes</taxon>
        <taxon>Cestoda</taxon>
        <taxon>Eucestoda</taxon>
        <taxon>Cyclophyllidea</taxon>
        <taxon>Hymenolepididae</taxon>
        <taxon>Rodentolepis</taxon>
    </lineage>
</organism>
<dbReference type="WBParaSite" id="HNAJ_0000684501-mRNA-1">
    <property type="protein sequence ID" value="HNAJ_0000684501-mRNA-1"/>
    <property type="gene ID" value="HNAJ_0000684501"/>
</dbReference>
<evidence type="ECO:0000313" key="6">
    <source>
        <dbReference type="Proteomes" id="UP000278807"/>
    </source>
</evidence>
<dbReference type="CDD" id="cd00742">
    <property type="entry name" value="FABP"/>
    <property type="match status" value="1"/>
</dbReference>
<dbReference type="EMBL" id="UZAE01008627">
    <property type="protein sequence ID" value="VDO02701.1"/>
    <property type="molecule type" value="Genomic_DNA"/>
</dbReference>
<comment type="similarity">
    <text evidence="1 3">Belongs to the calycin superfamily. Fatty-acid binding protein (FABP) family.</text>
</comment>
<evidence type="ECO:0000256" key="1">
    <source>
        <dbReference type="ARBA" id="ARBA00008390"/>
    </source>
</evidence>
<feature type="domain" description="Cytosolic fatty-acid binding proteins" evidence="4">
    <location>
        <begin position="6"/>
        <end position="23"/>
    </location>
</feature>
<keyword evidence="3" id="KW-0813">Transport</keyword>
<dbReference type="Pfam" id="PF00061">
    <property type="entry name" value="Lipocalin"/>
    <property type="match status" value="1"/>
</dbReference>
<dbReference type="InterPro" id="IPR031259">
    <property type="entry name" value="ILBP"/>
</dbReference>
<dbReference type="InterPro" id="IPR000566">
    <property type="entry name" value="Lipocln_cytosolic_FA-bd_dom"/>
</dbReference>
<protein>
    <submittedName>
        <fullName evidence="7">FABP domain-containing protein</fullName>
    </submittedName>
</protein>
<dbReference type="PROSITE" id="PS00214">
    <property type="entry name" value="FABP"/>
    <property type="match status" value="1"/>
</dbReference>
<proteinExistence type="inferred from homology"/>
<evidence type="ECO:0000313" key="7">
    <source>
        <dbReference type="WBParaSite" id="HNAJ_0000684501-mRNA-1"/>
    </source>
</evidence>
<dbReference type="FunFam" id="2.40.128.20:FF:000001">
    <property type="entry name" value="Fatty acid-binding protein, adipocyte"/>
    <property type="match status" value="1"/>
</dbReference>
<evidence type="ECO:0000259" key="4">
    <source>
        <dbReference type="PROSITE" id="PS00214"/>
    </source>
</evidence>
<evidence type="ECO:0000256" key="3">
    <source>
        <dbReference type="RuleBase" id="RU003696"/>
    </source>
</evidence>
<keyword evidence="2" id="KW-0446">Lipid-binding</keyword>
<evidence type="ECO:0000313" key="5">
    <source>
        <dbReference type="EMBL" id="VDO02701.1"/>
    </source>
</evidence>
<dbReference type="InterPro" id="IPR000463">
    <property type="entry name" value="Fatty_acid-bd"/>
</dbReference>
<dbReference type="PANTHER" id="PTHR11955">
    <property type="entry name" value="FATTY ACID BINDING PROTEIN"/>
    <property type="match status" value="1"/>
</dbReference>
<dbReference type="GO" id="GO:0008289">
    <property type="term" value="F:lipid binding"/>
    <property type="evidence" value="ECO:0007669"/>
    <property type="project" value="UniProtKB-KW"/>
</dbReference>
<dbReference type="InterPro" id="IPR012674">
    <property type="entry name" value="Calycin"/>
</dbReference>